<dbReference type="AlphaFoldDB" id="A0A9W8CCS8"/>
<sequence length="67" mass="7693">MDLSFSSHNTLALMDTMLELVWLISSTHLTCPTAMSQSSRFNAEENDLLMRQLLMIIRYALCTVNRL</sequence>
<dbReference type="Proteomes" id="UP001164776">
    <property type="component" value="Unassembled WGS sequence"/>
</dbReference>
<evidence type="ECO:0000313" key="2">
    <source>
        <dbReference type="Proteomes" id="UP001164776"/>
    </source>
</evidence>
<comment type="caution">
    <text evidence="1">The sequence shown here is derived from an EMBL/GenBank/DDBJ whole genome shotgun (WGS) entry which is preliminary data.</text>
</comment>
<dbReference type="EMBL" id="MU630066">
    <property type="protein sequence ID" value="KAJ1254454.1"/>
    <property type="molecule type" value="Genomic_DNA"/>
</dbReference>
<evidence type="ECO:0000313" key="1">
    <source>
        <dbReference type="EMBL" id="KAJ1254454.1"/>
    </source>
</evidence>
<proteinExistence type="predicted"/>
<reference evidence="1 2" key="1">
    <citation type="submission" date="2022-10" db="EMBL/GenBank/DDBJ databases">
        <title>WGS assembly of Paspalum vaginatum 540-79.</title>
        <authorList>
            <person name="Sun G."/>
            <person name="Wase N."/>
            <person name="Shu S."/>
            <person name="Jenkins J."/>
            <person name="Zhou B."/>
            <person name="Torres-Rodriguez J."/>
            <person name="Chen C."/>
            <person name="Sandor L."/>
            <person name="Plott C."/>
            <person name="Yoshinga Y."/>
            <person name="Daum C."/>
            <person name="Qi P."/>
            <person name="Barry K."/>
            <person name="Lipzen A."/>
            <person name="Berry L."/>
            <person name="Pedersen C."/>
            <person name="Gottilla T."/>
            <person name="Foltz A."/>
            <person name="Yu H."/>
            <person name="O'Malley R."/>
            <person name="Zhang C."/>
            <person name="Devos K."/>
            <person name="Sigmon B."/>
            <person name="Yu B."/>
            <person name="Obata T."/>
            <person name="Schmutz J."/>
            <person name="Schnable J."/>
        </authorList>
    </citation>
    <scope>NUCLEOTIDE SEQUENCE [LARGE SCALE GENOMIC DNA]</scope>
    <source>
        <strain evidence="2">cv. 540-79</strain>
    </source>
</reference>
<accession>A0A9W8CCS8</accession>
<keyword evidence="2" id="KW-1185">Reference proteome</keyword>
<organism evidence="1 2">
    <name type="scientific">Paspalum vaginatum</name>
    <name type="common">seashore paspalum</name>
    <dbReference type="NCBI Taxonomy" id="158149"/>
    <lineage>
        <taxon>Eukaryota</taxon>
        <taxon>Viridiplantae</taxon>
        <taxon>Streptophyta</taxon>
        <taxon>Embryophyta</taxon>
        <taxon>Tracheophyta</taxon>
        <taxon>Spermatophyta</taxon>
        <taxon>Magnoliopsida</taxon>
        <taxon>Liliopsida</taxon>
        <taxon>Poales</taxon>
        <taxon>Poaceae</taxon>
        <taxon>PACMAD clade</taxon>
        <taxon>Panicoideae</taxon>
        <taxon>Andropogonodae</taxon>
        <taxon>Paspaleae</taxon>
        <taxon>Paspalinae</taxon>
        <taxon>Paspalum</taxon>
    </lineage>
</organism>
<protein>
    <submittedName>
        <fullName evidence="1">Uncharacterized protein</fullName>
    </submittedName>
</protein>
<name>A0A9W8CCS8_9POAL</name>
<gene>
    <name evidence="1" type="ORF">BS78_K061400</name>
</gene>